<evidence type="ECO:0000256" key="1">
    <source>
        <dbReference type="ARBA" id="ARBA00004613"/>
    </source>
</evidence>
<evidence type="ECO:0000256" key="2">
    <source>
        <dbReference type="ARBA" id="ARBA00022525"/>
    </source>
</evidence>
<feature type="chain" id="PRO_5001866607" evidence="3">
    <location>
        <begin position="23"/>
        <end position="102"/>
    </location>
</feature>
<organism evidence="4">
    <name type="scientific">Ixodes ricinus</name>
    <name type="common">Common tick</name>
    <name type="synonym">Acarus ricinus</name>
    <dbReference type="NCBI Taxonomy" id="34613"/>
    <lineage>
        <taxon>Eukaryota</taxon>
        <taxon>Metazoa</taxon>
        <taxon>Ecdysozoa</taxon>
        <taxon>Arthropoda</taxon>
        <taxon>Chelicerata</taxon>
        <taxon>Arachnida</taxon>
        <taxon>Acari</taxon>
        <taxon>Parasitiformes</taxon>
        <taxon>Ixodida</taxon>
        <taxon>Ixodoidea</taxon>
        <taxon>Ixodidae</taxon>
        <taxon>Ixodinae</taxon>
        <taxon>Ixodes</taxon>
    </lineage>
</organism>
<accession>A0A090X8T9</accession>
<evidence type="ECO:0000256" key="3">
    <source>
        <dbReference type="SAM" id="SignalP"/>
    </source>
</evidence>
<name>A0A090X8T9_IXORI</name>
<evidence type="ECO:0000313" key="4">
    <source>
        <dbReference type="EMBL" id="JAC92169.1"/>
    </source>
</evidence>
<feature type="signal peptide" evidence="3">
    <location>
        <begin position="1"/>
        <end position="22"/>
    </location>
</feature>
<reference evidence="4" key="1">
    <citation type="journal article" date="2015" name="PLoS Negl. Trop. Dis.">
        <title>Deep Sequencing Analysis of the Ixodes ricinus Haemocytome.</title>
        <authorList>
            <person name="Kotsyfakis M."/>
            <person name="Kopacek P."/>
            <person name="Franta Z."/>
            <person name="Pedra J.H."/>
            <person name="Ribeiro J.M."/>
        </authorList>
    </citation>
    <scope>NUCLEOTIDE SEQUENCE</scope>
</reference>
<dbReference type="Pfam" id="PF07771">
    <property type="entry name" value="TSGP1"/>
    <property type="match status" value="1"/>
</dbReference>
<dbReference type="AlphaFoldDB" id="A0A090X8T9"/>
<dbReference type="InterPro" id="IPR011694">
    <property type="entry name" value="Ixonnexin-like"/>
</dbReference>
<comment type="subcellular location">
    <subcellularLocation>
        <location evidence="1">Secreted</location>
    </subcellularLocation>
</comment>
<protein>
    <submittedName>
        <fullName evidence="4">Putative tick salivary peptide group 1</fullName>
    </submittedName>
</protein>
<keyword evidence="2" id="KW-0964">Secreted</keyword>
<dbReference type="EMBL" id="GBIH01002541">
    <property type="protein sequence ID" value="JAC92169.1"/>
    <property type="molecule type" value="mRNA"/>
</dbReference>
<sequence length="102" mass="11133">MMGLTGTTLVLVSFAFIGSVAAHNCQNGTRPASEQTREGCDYYCWNTDTKSWDQIFLRKTVNDAFTANGDNGSIVKNGEIANLNSESGVPTDTDVRKLRTTH</sequence>
<dbReference type="GO" id="GO:0005576">
    <property type="term" value="C:extracellular region"/>
    <property type="evidence" value="ECO:0007669"/>
    <property type="project" value="UniProtKB-SubCell"/>
</dbReference>
<proteinExistence type="evidence at transcript level"/>
<keyword evidence="3" id="KW-0732">Signal</keyword>